<organism evidence="12 13">
    <name type="scientific">Defluviitoga tunisiensis</name>
    <dbReference type="NCBI Taxonomy" id="1006576"/>
    <lineage>
        <taxon>Bacteria</taxon>
        <taxon>Thermotogati</taxon>
        <taxon>Thermotogota</taxon>
        <taxon>Thermotogae</taxon>
        <taxon>Petrotogales</taxon>
        <taxon>Petrotogaceae</taxon>
        <taxon>Defluviitoga</taxon>
    </lineage>
</organism>
<dbReference type="Proteomes" id="UP000032809">
    <property type="component" value="Chromosome I"/>
</dbReference>
<dbReference type="SUPFAM" id="SSF109604">
    <property type="entry name" value="HD-domain/PDEase-like"/>
    <property type="match status" value="1"/>
</dbReference>
<gene>
    <name evidence="10 12" type="primary">glyS</name>
    <name evidence="12" type="ORF">DTL3_0680</name>
</gene>
<dbReference type="Pfam" id="PF02092">
    <property type="entry name" value="tRNA_synt_2f"/>
    <property type="match status" value="1"/>
</dbReference>
<keyword evidence="3 10" id="KW-0963">Cytoplasm</keyword>
<dbReference type="GO" id="GO:0005829">
    <property type="term" value="C:cytosol"/>
    <property type="evidence" value="ECO:0007669"/>
    <property type="project" value="TreeGrafter"/>
</dbReference>
<evidence type="ECO:0000313" key="12">
    <source>
        <dbReference type="EMBL" id="CEP77990.1"/>
    </source>
</evidence>
<evidence type="ECO:0000256" key="2">
    <source>
        <dbReference type="ARBA" id="ARBA00008226"/>
    </source>
</evidence>
<keyword evidence="6 10" id="KW-0067">ATP-binding</keyword>
<evidence type="ECO:0000256" key="7">
    <source>
        <dbReference type="ARBA" id="ARBA00022917"/>
    </source>
</evidence>
<dbReference type="InterPro" id="IPR015944">
    <property type="entry name" value="Gly-tRNA-synth_bsu"/>
</dbReference>
<comment type="subunit">
    <text evidence="10">Tetramer of two alpha and two beta subunits.</text>
</comment>
<dbReference type="GO" id="GO:0006420">
    <property type="term" value="P:arginyl-tRNA aminoacylation"/>
    <property type="evidence" value="ECO:0007669"/>
    <property type="project" value="InterPro"/>
</dbReference>
<dbReference type="PRINTS" id="PR01045">
    <property type="entry name" value="TRNASYNTHGB"/>
</dbReference>
<dbReference type="EMBL" id="LN824141">
    <property type="protein sequence ID" value="CEP77990.1"/>
    <property type="molecule type" value="Genomic_DNA"/>
</dbReference>
<dbReference type="Pfam" id="PF05746">
    <property type="entry name" value="DALR_1"/>
    <property type="match status" value="1"/>
</dbReference>
<keyword evidence="8 10" id="KW-0030">Aminoacyl-tRNA synthetase</keyword>
<dbReference type="STRING" id="1006576.DTL3_0680"/>
<comment type="subcellular location">
    <subcellularLocation>
        <location evidence="1 10">Cytoplasm</location>
    </subcellularLocation>
</comment>
<keyword evidence="4 10" id="KW-0436">Ligase</keyword>
<dbReference type="PANTHER" id="PTHR30075:SF2">
    <property type="entry name" value="GLYCINE--TRNA LIGASE, CHLOROPLASTIC_MITOCHONDRIAL 2"/>
    <property type="match status" value="1"/>
</dbReference>
<keyword evidence="5 10" id="KW-0547">Nucleotide-binding</keyword>
<evidence type="ECO:0000256" key="4">
    <source>
        <dbReference type="ARBA" id="ARBA00022598"/>
    </source>
</evidence>
<comment type="similarity">
    <text evidence="2 10">Belongs to the class-II aminoacyl-tRNA synthetase family.</text>
</comment>
<feature type="domain" description="DALR anticodon binding" evidence="11">
    <location>
        <begin position="582"/>
        <end position="676"/>
    </location>
</feature>
<dbReference type="GO" id="GO:0004814">
    <property type="term" value="F:arginine-tRNA ligase activity"/>
    <property type="evidence" value="ECO:0007669"/>
    <property type="project" value="InterPro"/>
</dbReference>
<dbReference type="HAMAP" id="MF_00255">
    <property type="entry name" value="Gly_tRNA_synth_beta"/>
    <property type="match status" value="1"/>
</dbReference>
<dbReference type="PROSITE" id="PS50861">
    <property type="entry name" value="AA_TRNA_LIGASE_II_GLYAB"/>
    <property type="match status" value="1"/>
</dbReference>
<protein>
    <recommendedName>
        <fullName evidence="10">Glycine--tRNA ligase beta subunit</fullName>
        <ecNumber evidence="10">6.1.1.14</ecNumber>
    </recommendedName>
    <alternativeName>
        <fullName evidence="10">Glycyl-tRNA synthetase beta subunit</fullName>
        <shortName evidence="10">GlyRS</shortName>
    </alternativeName>
</protein>
<evidence type="ECO:0000256" key="10">
    <source>
        <dbReference type="HAMAP-Rule" id="MF_00255"/>
    </source>
</evidence>
<dbReference type="AlphaFoldDB" id="A0A0C7P147"/>
<dbReference type="InterPro" id="IPR008909">
    <property type="entry name" value="DALR_anticod-bd"/>
</dbReference>
<dbReference type="PATRIC" id="fig|1006576.9.peg.660"/>
<dbReference type="NCBIfam" id="TIGR00211">
    <property type="entry name" value="glyS"/>
    <property type="match status" value="1"/>
</dbReference>
<dbReference type="OrthoDB" id="9775440at2"/>
<evidence type="ECO:0000256" key="1">
    <source>
        <dbReference type="ARBA" id="ARBA00004496"/>
    </source>
</evidence>
<dbReference type="GO" id="GO:0006426">
    <property type="term" value="P:glycyl-tRNA aminoacylation"/>
    <property type="evidence" value="ECO:0007669"/>
    <property type="project" value="UniProtKB-UniRule"/>
</dbReference>
<keyword evidence="13" id="KW-1185">Reference proteome</keyword>
<dbReference type="GO" id="GO:0005524">
    <property type="term" value="F:ATP binding"/>
    <property type="evidence" value="ECO:0007669"/>
    <property type="project" value="UniProtKB-UniRule"/>
</dbReference>
<name>A0A0C7P147_DEFTU</name>
<dbReference type="InterPro" id="IPR006194">
    <property type="entry name" value="Gly-tRNA-synth_heterodimer"/>
</dbReference>
<evidence type="ECO:0000256" key="9">
    <source>
        <dbReference type="ARBA" id="ARBA00047937"/>
    </source>
</evidence>
<dbReference type="HOGENOM" id="CLU_007220_2_2_0"/>
<evidence type="ECO:0000256" key="5">
    <source>
        <dbReference type="ARBA" id="ARBA00022741"/>
    </source>
</evidence>
<evidence type="ECO:0000256" key="3">
    <source>
        <dbReference type="ARBA" id="ARBA00022490"/>
    </source>
</evidence>
<sequence>MNKALFEIGVEDLPSSEFDSIVEQLKSNLVESLERHKLSFNNLDIFITPRRFGAYIEGLPLKQEDQKEERKGPPKSICFDKQHQPTKALEGFAKSMGVPVENIQFKSFNGSEYAYIELVKIGEATKKVLENIIPEVVTKMTFKKPMKWGTGEFSFVRPVHWVLALYNDEIISFEIFGKKSSNISFGHRFFGDKIIVNNIDAFFEQLRNQYVLPFYEERIQKIKKEINAIEIENKITVSIEEHEDLVQEVAKMTEYPTAVLGSFNEKNLFLPPEIVTVTIKHHQRSFVASKENKLLNLYISFQDGFGREQNVVSGYTRVINARLDDAAFYFEDDMKAEIEERLKELSEITYQKELGSYRDKVERISRISEKIAQMLNFKDLNIVKRAGLLCKIDIPSKVVYEFPELQGVMGRIYLQHKGEEEDVYLTAQDHYKPVSEYDEISTNLISNIVSLADRLDDLVGYFGINKIPTGSKDPFGLRRKTFGILRILITLEWDLNLNDLFNLTLQTYLETNNQNISLEGKEEILKEFIDNRLATILERENISKEAINAVLINSFKPLRAYLAAKSLDEFLEKEEFQDFLIAFQRVNNISKNHSSLDYQGRLFVENEEKILFQKYLEVKTRFEEYIKKLDYSGAIETLLSLKKDIDRYFDNVFVMSEDEAIRLNRLGFLKSLAALFYDIGDIERLYKG</sequence>
<proteinExistence type="inferred from homology"/>
<dbReference type="GO" id="GO:0004820">
    <property type="term" value="F:glycine-tRNA ligase activity"/>
    <property type="evidence" value="ECO:0007669"/>
    <property type="project" value="UniProtKB-UniRule"/>
</dbReference>
<keyword evidence="7 10" id="KW-0648">Protein biosynthesis</keyword>
<evidence type="ECO:0000256" key="6">
    <source>
        <dbReference type="ARBA" id="ARBA00022840"/>
    </source>
</evidence>
<accession>A0A0C7P147</accession>
<evidence type="ECO:0000256" key="8">
    <source>
        <dbReference type="ARBA" id="ARBA00023146"/>
    </source>
</evidence>
<dbReference type="KEGG" id="dtn:DTL3_0680"/>
<dbReference type="PANTHER" id="PTHR30075">
    <property type="entry name" value="GLYCYL-TRNA SYNTHETASE"/>
    <property type="match status" value="1"/>
</dbReference>
<reference evidence="13" key="1">
    <citation type="submission" date="2014-11" db="EMBL/GenBank/DDBJ databases">
        <authorList>
            <person name="Wibberg D."/>
        </authorList>
    </citation>
    <scope>NUCLEOTIDE SEQUENCE [LARGE SCALE GENOMIC DNA]</scope>
    <source>
        <strain evidence="13">L3</strain>
    </source>
</reference>
<dbReference type="RefSeq" id="WP_045087525.1">
    <property type="nucleotide sequence ID" value="NZ_LN824141.1"/>
</dbReference>
<comment type="catalytic activity">
    <reaction evidence="9 10">
        <text>tRNA(Gly) + glycine + ATP = glycyl-tRNA(Gly) + AMP + diphosphate</text>
        <dbReference type="Rhea" id="RHEA:16013"/>
        <dbReference type="Rhea" id="RHEA-COMP:9664"/>
        <dbReference type="Rhea" id="RHEA-COMP:9683"/>
        <dbReference type="ChEBI" id="CHEBI:30616"/>
        <dbReference type="ChEBI" id="CHEBI:33019"/>
        <dbReference type="ChEBI" id="CHEBI:57305"/>
        <dbReference type="ChEBI" id="CHEBI:78442"/>
        <dbReference type="ChEBI" id="CHEBI:78522"/>
        <dbReference type="ChEBI" id="CHEBI:456215"/>
        <dbReference type="EC" id="6.1.1.14"/>
    </reaction>
</comment>
<evidence type="ECO:0000259" key="11">
    <source>
        <dbReference type="Pfam" id="PF05746"/>
    </source>
</evidence>
<evidence type="ECO:0000313" key="13">
    <source>
        <dbReference type="Proteomes" id="UP000032809"/>
    </source>
</evidence>
<dbReference type="EC" id="6.1.1.14" evidence="10"/>